<dbReference type="AlphaFoldDB" id="A0A9P6G2I0"/>
<dbReference type="Pfam" id="PF08615">
    <property type="entry name" value="RNase_H2_suC"/>
    <property type="match status" value="1"/>
</dbReference>
<dbReference type="Proteomes" id="UP000780801">
    <property type="component" value="Unassembled WGS sequence"/>
</dbReference>
<dbReference type="EMBL" id="JAABOA010000149">
    <property type="protein sequence ID" value="KAF9585616.1"/>
    <property type="molecule type" value="Genomic_DNA"/>
</dbReference>
<dbReference type="GO" id="GO:0032299">
    <property type="term" value="C:ribonuclease H2 complex"/>
    <property type="evidence" value="ECO:0007669"/>
    <property type="project" value="InterPro"/>
</dbReference>
<dbReference type="PANTHER" id="PTHR47204:SF1">
    <property type="entry name" value="RIBONUCLEASE H2 SUBUNIT C"/>
    <property type="match status" value="1"/>
</dbReference>
<gene>
    <name evidence="1" type="ORF">BGW38_001525</name>
</gene>
<comment type="caution">
    <text evidence="1">The sequence shown here is derived from an EMBL/GenBank/DDBJ whole genome shotgun (WGS) entry which is preliminary data.</text>
</comment>
<dbReference type="CDD" id="cd09271">
    <property type="entry name" value="RNase_H2-C"/>
    <property type="match status" value="1"/>
</dbReference>
<dbReference type="PANTHER" id="PTHR47204">
    <property type="entry name" value="OS02G0168900 PROTEIN"/>
    <property type="match status" value="1"/>
</dbReference>
<keyword evidence="2" id="KW-1185">Reference proteome</keyword>
<dbReference type="OrthoDB" id="6222486at2759"/>
<accession>A0A9P6G2I0</accession>
<sequence length="232" mass="25287">MEVVLEQLRESSAAHVQRLDQTSLHLLPCGIQHDGVANVPGFFFLVDGQYPPIDSSPHQLNSLQVSLESASISTGTSESVPALAPAPTTTTTCVESVATSDSNKTSSEQVSTSTLPPEVSFRGRTLKGTRVSFPSDYSGLIYKCFDNISQPIAHDPEHDDNGCDLGGNEDDEAAYQAMLSGMQEKRRTMKTVGQFNEFTLWSHDDQPTLRTDKVMKAMQWIDIANVLHGSDV</sequence>
<evidence type="ECO:0000313" key="2">
    <source>
        <dbReference type="Proteomes" id="UP000780801"/>
    </source>
</evidence>
<proteinExistence type="predicted"/>
<organism evidence="1 2">
    <name type="scientific">Lunasporangiospora selenospora</name>
    <dbReference type="NCBI Taxonomy" id="979761"/>
    <lineage>
        <taxon>Eukaryota</taxon>
        <taxon>Fungi</taxon>
        <taxon>Fungi incertae sedis</taxon>
        <taxon>Mucoromycota</taxon>
        <taxon>Mortierellomycotina</taxon>
        <taxon>Mortierellomycetes</taxon>
        <taxon>Mortierellales</taxon>
        <taxon>Mortierellaceae</taxon>
        <taxon>Lunasporangiospora</taxon>
    </lineage>
</organism>
<dbReference type="GO" id="GO:0006401">
    <property type="term" value="P:RNA catabolic process"/>
    <property type="evidence" value="ECO:0007669"/>
    <property type="project" value="InterPro"/>
</dbReference>
<evidence type="ECO:0000313" key="1">
    <source>
        <dbReference type="EMBL" id="KAF9585616.1"/>
    </source>
</evidence>
<reference evidence="1" key="1">
    <citation type="journal article" date="2020" name="Fungal Divers.">
        <title>Resolving the Mortierellaceae phylogeny through synthesis of multi-gene phylogenetics and phylogenomics.</title>
        <authorList>
            <person name="Vandepol N."/>
            <person name="Liber J."/>
            <person name="Desiro A."/>
            <person name="Na H."/>
            <person name="Kennedy M."/>
            <person name="Barry K."/>
            <person name="Grigoriev I.V."/>
            <person name="Miller A.N."/>
            <person name="O'Donnell K."/>
            <person name="Stajich J.E."/>
            <person name="Bonito G."/>
        </authorList>
    </citation>
    <scope>NUCLEOTIDE SEQUENCE</scope>
    <source>
        <strain evidence="1">KOD1015</strain>
    </source>
</reference>
<dbReference type="InterPro" id="IPR013924">
    <property type="entry name" value="RNase_H2_suC"/>
</dbReference>
<name>A0A9P6G2I0_9FUNG</name>
<dbReference type="Gene3D" id="2.40.128.680">
    <property type="match status" value="1"/>
</dbReference>
<protein>
    <submittedName>
        <fullName evidence="1">Uncharacterized protein</fullName>
    </submittedName>
</protein>